<dbReference type="GO" id="GO:0016853">
    <property type="term" value="F:isomerase activity"/>
    <property type="evidence" value="ECO:0007669"/>
    <property type="project" value="UniProtKB-KW"/>
</dbReference>
<feature type="active site" description="Proton donor/acceptor" evidence="3">
    <location>
        <position position="146"/>
    </location>
</feature>
<keyword evidence="1 2" id="KW-0413">Isomerase</keyword>
<comment type="similarity">
    <text evidence="2">Belongs to the hyi family.</text>
</comment>
<dbReference type="InterPro" id="IPR050417">
    <property type="entry name" value="Sugar_Epim/Isomerase"/>
</dbReference>
<dbReference type="InterPro" id="IPR026040">
    <property type="entry name" value="HyI-like"/>
</dbReference>
<evidence type="ECO:0000256" key="2">
    <source>
        <dbReference type="PIRNR" id="PIRNR006241"/>
    </source>
</evidence>
<gene>
    <name evidence="5" type="ORF">D7U36_07270</name>
</gene>
<organism evidence="5 6">
    <name type="scientific">Propionibacterium australiense</name>
    <dbReference type="NCBI Taxonomy" id="119981"/>
    <lineage>
        <taxon>Bacteria</taxon>
        <taxon>Bacillati</taxon>
        <taxon>Actinomycetota</taxon>
        <taxon>Actinomycetes</taxon>
        <taxon>Propionibacteriales</taxon>
        <taxon>Propionibacteriaceae</taxon>
        <taxon>Propionibacterium</taxon>
    </lineage>
</organism>
<comment type="caution">
    <text evidence="5">The sequence shown here is derived from an EMBL/GenBank/DDBJ whole genome shotgun (WGS) entry which is preliminary data.</text>
</comment>
<proteinExistence type="inferred from homology"/>
<evidence type="ECO:0000313" key="5">
    <source>
        <dbReference type="EMBL" id="RLP09591.1"/>
    </source>
</evidence>
<evidence type="ECO:0000256" key="1">
    <source>
        <dbReference type="ARBA" id="ARBA00023235"/>
    </source>
</evidence>
<name>A0A8B3FJ02_9ACTN</name>
<dbReference type="InterPro" id="IPR013022">
    <property type="entry name" value="Xyl_isomerase-like_TIM-brl"/>
</dbReference>
<evidence type="ECO:0000259" key="4">
    <source>
        <dbReference type="Pfam" id="PF01261"/>
    </source>
</evidence>
<dbReference type="SUPFAM" id="SSF51658">
    <property type="entry name" value="Xylose isomerase-like"/>
    <property type="match status" value="1"/>
</dbReference>
<protein>
    <submittedName>
        <fullName evidence="5">Hydroxypyruvate isomerase</fullName>
    </submittedName>
</protein>
<keyword evidence="5" id="KW-0670">Pyruvate</keyword>
<feature type="domain" description="Xylose isomerase-like TIM barrel" evidence="4">
    <location>
        <begin position="23"/>
        <end position="250"/>
    </location>
</feature>
<accession>A0A8B3FJ02</accession>
<dbReference type="Proteomes" id="UP000279336">
    <property type="component" value="Unassembled WGS sequence"/>
</dbReference>
<dbReference type="PIRSF" id="PIRSF006241">
    <property type="entry name" value="HyI"/>
    <property type="match status" value="1"/>
</dbReference>
<reference evidence="5 6" key="1">
    <citation type="submission" date="2018-10" db="EMBL/GenBank/DDBJ databases">
        <title>Propionibacterium australiense Genome Sequencing and Assembly.</title>
        <authorList>
            <person name="Bernier A.-M."/>
            <person name="Bernard K."/>
        </authorList>
    </citation>
    <scope>NUCLEOTIDE SEQUENCE [LARGE SCALE GENOMIC DNA]</scope>
    <source>
        <strain evidence="5 6">NML98A078</strain>
    </source>
</reference>
<evidence type="ECO:0000313" key="6">
    <source>
        <dbReference type="Proteomes" id="UP000279336"/>
    </source>
</evidence>
<sequence length="265" mass="28681">MMELAPNIELLFTEAGESYADRIRAAHQAGFTAVEMWGPTGKDFPARPKDIDALKAALDETGVRIVAQLAEPRTNYTTPPKDLGAFFVGLDAGVEIAHRLGVPRIVLGCGAGFAGSSRQHQLDELIDVFSRAVERTEGSGVTLVVEPVNTRVDHPGSLLDFTEDAVHVARQVDSDRFGILYDLYHSTAQGEDPAREISAAAETIKYVQIADFPGRGEPGSGAIDWATRLSEMVAVGYQGPIGLEYFPTIESVASTRFISELSERF</sequence>
<evidence type="ECO:0000256" key="3">
    <source>
        <dbReference type="PIRSR" id="PIRSR006241-50"/>
    </source>
</evidence>
<dbReference type="PANTHER" id="PTHR43489">
    <property type="entry name" value="ISOMERASE"/>
    <property type="match status" value="1"/>
</dbReference>
<feature type="active site" description="Proton donor/acceptor" evidence="3">
    <location>
        <position position="244"/>
    </location>
</feature>
<dbReference type="Pfam" id="PF01261">
    <property type="entry name" value="AP_endonuc_2"/>
    <property type="match status" value="1"/>
</dbReference>
<dbReference type="Gene3D" id="3.20.20.150">
    <property type="entry name" value="Divalent-metal-dependent TIM barrel enzymes"/>
    <property type="match status" value="1"/>
</dbReference>
<dbReference type="InterPro" id="IPR036237">
    <property type="entry name" value="Xyl_isomerase-like_sf"/>
</dbReference>
<dbReference type="EMBL" id="RCIW01000010">
    <property type="protein sequence ID" value="RLP09591.1"/>
    <property type="molecule type" value="Genomic_DNA"/>
</dbReference>
<dbReference type="OrthoDB" id="9786584at2"/>
<dbReference type="AlphaFoldDB" id="A0A8B3FJ02"/>